<sequence>MVNGGKYGRKYDRSRFGGRKYGYSKFSGSKYGHAIYCSNECGLTFGAVFKVVEQA</sequence>
<gene>
    <name evidence="1" type="ORF">DEBURN_LOCUS5439</name>
</gene>
<organism evidence="1 2">
    <name type="scientific">Diversispora eburnea</name>
    <dbReference type="NCBI Taxonomy" id="1213867"/>
    <lineage>
        <taxon>Eukaryota</taxon>
        <taxon>Fungi</taxon>
        <taxon>Fungi incertae sedis</taxon>
        <taxon>Mucoromycota</taxon>
        <taxon>Glomeromycotina</taxon>
        <taxon>Glomeromycetes</taxon>
        <taxon>Diversisporales</taxon>
        <taxon>Diversisporaceae</taxon>
        <taxon>Diversispora</taxon>
    </lineage>
</organism>
<dbReference type="AlphaFoldDB" id="A0A9N9A3J4"/>
<proteinExistence type="predicted"/>
<name>A0A9N9A3J4_9GLOM</name>
<evidence type="ECO:0000313" key="1">
    <source>
        <dbReference type="EMBL" id="CAG8516416.1"/>
    </source>
</evidence>
<dbReference type="Proteomes" id="UP000789706">
    <property type="component" value="Unassembled WGS sequence"/>
</dbReference>
<accession>A0A9N9A3J4</accession>
<protein>
    <submittedName>
        <fullName evidence="1">5331_t:CDS:1</fullName>
    </submittedName>
</protein>
<dbReference type="EMBL" id="CAJVPK010000485">
    <property type="protein sequence ID" value="CAG8516416.1"/>
    <property type="molecule type" value="Genomic_DNA"/>
</dbReference>
<keyword evidence="2" id="KW-1185">Reference proteome</keyword>
<evidence type="ECO:0000313" key="2">
    <source>
        <dbReference type="Proteomes" id="UP000789706"/>
    </source>
</evidence>
<comment type="caution">
    <text evidence="1">The sequence shown here is derived from an EMBL/GenBank/DDBJ whole genome shotgun (WGS) entry which is preliminary data.</text>
</comment>
<reference evidence="1" key="1">
    <citation type="submission" date="2021-06" db="EMBL/GenBank/DDBJ databases">
        <authorList>
            <person name="Kallberg Y."/>
            <person name="Tangrot J."/>
            <person name="Rosling A."/>
        </authorList>
    </citation>
    <scope>NUCLEOTIDE SEQUENCE</scope>
    <source>
        <strain evidence="1">AZ414A</strain>
    </source>
</reference>